<organism evidence="10 11">
    <name type="scientific">Vogesella oryzagri</name>
    <dbReference type="NCBI Taxonomy" id="3160864"/>
    <lineage>
        <taxon>Bacteria</taxon>
        <taxon>Pseudomonadati</taxon>
        <taxon>Pseudomonadota</taxon>
        <taxon>Betaproteobacteria</taxon>
        <taxon>Neisseriales</taxon>
        <taxon>Chromobacteriaceae</taxon>
        <taxon>Vogesella</taxon>
    </lineage>
</organism>
<dbReference type="EMBL" id="JBEFLD010000011">
    <property type="protein sequence ID" value="MEQ6292438.1"/>
    <property type="molecule type" value="Genomic_DNA"/>
</dbReference>
<dbReference type="InterPro" id="IPR015424">
    <property type="entry name" value="PyrdxlP-dep_Trfase"/>
</dbReference>
<feature type="domain" description="Serine hydroxymethyltransferase-like" evidence="9">
    <location>
        <begin position="11"/>
        <end position="386"/>
    </location>
</feature>
<evidence type="ECO:0000256" key="1">
    <source>
        <dbReference type="ARBA" id="ARBA00001933"/>
    </source>
</evidence>
<dbReference type="Proteomes" id="UP001433638">
    <property type="component" value="Unassembled WGS sequence"/>
</dbReference>
<dbReference type="InterPro" id="IPR039429">
    <property type="entry name" value="SHMT-like_dom"/>
</dbReference>
<accession>A0ABV1M8B0</accession>
<keyword evidence="11" id="KW-1185">Reference proteome</keyword>
<comment type="pathway">
    <text evidence="8">Amino-acid biosynthesis; glycine biosynthesis; glycine from L-serine: step 1/1.</text>
</comment>
<comment type="subcellular location">
    <subcellularLocation>
        <location evidence="8">Cytoplasm</location>
    </subcellularLocation>
</comment>
<dbReference type="SUPFAM" id="SSF53383">
    <property type="entry name" value="PLP-dependent transferases"/>
    <property type="match status" value="1"/>
</dbReference>
<feature type="site" description="Plays an important role in substrate specificity" evidence="8">
    <location>
        <position position="229"/>
    </location>
</feature>
<dbReference type="InterPro" id="IPR015421">
    <property type="entry name" value="PyrdxlP-dep_Trfase_major"/>
</dbReference>
<keyword evidence="5 8" id="KW-0028">Amino-acid biosynthesis</keyword>
<evidence type="ECO:0000256" key="3">
    <source>
        <dbReference type="ARBA" id="ARBA00022490"/>
    </source>
</evidence>
<dbReference type="EC" id="2.1.2.1" evidence="8"/>
<dbReference type="CDD" id="cd00378">
    <property type="entry name" value="SHMT"/>
    <property type="match status" value="1"/>
</dbReference>
<feature type="binding site" evidence="8">
    <location>
        <begin position="355"/>
        <end position="357"/>
    </location>
    <ligand>
        <name>(6S)-5,6,7,8-tetrahydrofolate</name>
        <dbReference type="ChEBI" id="CHEBI:57453"/>
    </ligand>
</feature>
<dbReference type="PIRSF" id="PIRSF000412">
    <property type="entry name" value="SHMT"/>
    <property type="match status" value="1"/>
</dbReference>
<feature type="modified residue" description="N6-(pyridoxal phosphate)lysine" evidence="8">
    <location>
        <position position="230"/>
    </location>
</feature>
<comment type="caution">
    <text evidence="8">Lacks conserved residue(s) required for the propagation of feature annotation.</text>
</comment>
<evidence type="ECO:0000259" key="9">
    <source>
        <dbReference type="Pfam" id="PF00464"/>
    </source>
</evidence>
<keyword evidence="3 8" id="KW-0963">Cytoplasm</keyword>
<evidence type="ECO:0000256" key="4">
    <source>
        <dbReference type="ARBA" id="ARBA00022563"/>
    </source>
</evidence>
<proteinExistence type="inferred from homology"/>
<comment type="subunit">
    <text evidence="8">Homodimer.</text>
</comment>
<gene>
    <name evidence="8 10" type="primary">glyA</name>
    <name evidence="10" type="ORF">ABNW52_17640</name>
</gene>
<dbReference type="NCBIfam" id="NF000586">
    <property type="entry name" value="PRK00011.1"/>
    <property type="match status" value="1"/>
</dbReference>
<comment type="similarity">
    <text evidence="2 8">Belongs to the SHMT family.</text>
</comment>
<evidence type="ECO:0000256" key="7">
    <source>
        <dbReference type="ARBA" id="ARBA00022898"/>
    </source>
</evidence>
<dbReference type="PANTHER" id="PTHR11680:SF50">
    <property type="entry name" value="SERINE HYDROXYMETHYLTRANSFERASE"/>
    <property type="match status" value="1"/>
</dbReference>
<evidence type="ECO:0000256" key="5">
    <source>
        <dbReference type="ARBA" id="ARBA00022605"/>
    </source>
</evidence>
<dbReference type="HAMAP" id="MF_00051">
    <property type="entry name" value="SHMT"/>
    <property type="match status" value="1"/>
</dbReference>
<feature type="binding site" evidence="8">
    <location>
        <position position="121"/>
    </location>
    <ligand>
        <name>(6S)-5,6,7,8-tetrahydrofolate</name>
        <dbReference type="ChEBI" id="CHEBI:57453"/>
    </ligand>
</feature>
<dbReference type="InterPro" id="IPR015422">
    <property type="entry name" value="PyrdxlP-dep_Trfase_small"/>
</dbReference>
<dbReference type="Pfam" id="PF00464">
    <property type="entry name" value="SHMT"/>
    <property type="match status" value="1"/>
</dbReference>
<dbReference type="InterPro" id="IPR001085">
    <property type="entry name" value="Ser_HO-MeTrfase"/>
</dbReference>
<feature type="binding site" evidence="8">
    <location>
        <begin position="125"/>
        <end position="127"/>
    </location>
    <ligand>
        <name>(6S)-5,6,7,8-tetrahydrofolate</name>
        <dbReference type="ChEBI" id="CHEBI:57453"/>
    </ligand>
</feature>
<evidence type="ECO:0000313" key="11">
    <source>
        <dbReference type="Proteomes" id="UP001433638"/>
    </source>
</evidence>
<name>A0ABV1M8B0_9NEIS</name>
<keyword evidence="6 8" id="KW-0808">Transferase</keyword>
<reference evidence="10" key="1">
    <citation type="submission" date="2024-06" db="EMBL/GenBank/DDBJ databases">
        <title>Genome sequence of Vogesella sp. MAHUQ-64.</title>
        <authorList>
            <person name="Huq M.A."/>
        </authorList>
    </citation>
    <scope>NUCLEOTIDE SEQUENCE</scope>
    <source>
        <strain evidence="10">MAHUQ-64</strain>
    </source>
</reference>
<dbReference type="InterPro" id="IPR049943">
    <property type="entry name" value="Ser_HO-MeTrfase-like"/>
</dbReference>
<dbReference type="RefSeq" id="WP_349590725.1">
    <property type="nucleotide sequence ID" value="NZ_JBEFLD010000011.1"/>
</dbReference>
<evidence type="ECO:0000313" key="10">
    <source>
        <dbReference type="EMBL" id="MEQ6292438.1"/>
    </source>
</evidence>
<dbReference type="GO" id="GO:0004372">
    <property type="term" value="F:glycine hydroxymethyltransferase activity"/>
    <property type="evidence" value="ECO:0007669"/>
    <property type="project" value="UniProtKB-EC"/>
</dbReference>
<dbReference type="PROSITE" id="PS00096">
    <property type="entry name" value="SHMT"/>
    <property type="match status" value="1"/>
</dbReference>
<dbReference type="PANTHER" id="PTHR11680">
    <property type="entry name" value="SERINE HYDROXYMETHYLTRANSFERASE"/>
    <property type="match status" value="1"/>
</dbReference>
<keyword evidence="7 8" id="KW-0663">Pyridoxal phosphate</keyword>
<protein>
    <recommendedName>
        <fullName evidence="8">Serine hydroxymethyltransferase</fullName>
        <shortName evidence="8">SHMT</shortName>
        <shortName evidence="8">Serine methylase</shortName>
        <ecNumber evidence="8">2.1.2.1</ecNumber>
    </recommendedName>
</protein>
<keyword evidence="4 8" id="KW-0554">One-carbon metabolism</keyword>
<comment type="caution">
    <text evidence="10">The sequence shown here is derived from an EMBL/GenBank/DDBJ whole genome shotgun (WGS) entry which is preliminary data.</text>
</comment>
<evidence type="ECO:0000256" key="8">
    <source>
        <dbReference type="HAMAP-Rule" id="MF_00051"/>
    </source>
</evidence>
<comment type="cofactor">
    <cofactor evidence="1 8">
        <name>pyridoxal 5'-phosphate</name>
        <dbReference type="ChEBI" id="CHEBI:597326"/>
    </cofactor>
</comment>
<sequence>MFTQDMQIAGFDDALWAAMQAEDQRQQDHIELIASENYTSPRVMQAQGSQLTNKYAEGYPGKRYYGGCEHVDVVEQLAIDRAKQLFGADYANVQPHSGSQANAAVYMALLEPHDTVLGMSLAHGGHLTHGAKVNFSGKIYHAVQYGLNPETGEIDYDEVQRMANEYQPKMLVAGFSAYSLVVDWARMRQIADSVGAYLFVDMAHVAGLVAAGLYPNPIPHAHVVTTTTHKTLRGPRGGLILAASNPELEKKLNSVVFPGIQGGPLMHVIAAKAVAFQEALQPEFVDYQQQVLANARAMVHVFQTRGYSIVSGKTDDHLFLLSLIDKGLTGKAADAALGAAHITVNKNAVPNDPQSPFVTSGIRIGTPAITSRGFKETEARQVAHWVCDILDDIENPEVSARVKRQVAELCAAYPVYR</sequence>
<comment type="pathway">
    <text evidence="8">One-carbon metabolism; tetrahydrofolate interconversion.</text>
</comment>
<dbReference type="Gene3D" id="3.90.1150.10">
    <property type="entry name" value="Aspartate Aminotransferase, domain 1"/>
    <property type="match status" value="1"/>
</dbReference>
<comment type="function">
    <text evidence="8">Catalyzes the reversible interconversion of serine and glycine with tetrahydrofolate (THF) serving as the one-carbon carrier. This reaction serves as the major source of one-carbon groups required for the biosynthesis of purines, thymidylate, methionine, and other important biomolecules. Also exhibits THF-independent aldolase activity toward beta-hydroxyamino acids, producing glycine and aldehydes, via a retro-aldol mechanism.</text>
</comment>
<dbReference type="Gene3D" id="3.40.640.10">
    <property type="entry name" value="Type I PLP-dependent aspartate aminotransferase-like (Major domain)"/>
    <property type="match status" value="1"/>
</dbReference>
<evidence type="ECO:0000256" key="2">
    <source>
        <dbReference type="ARBA" id="ARBA00006376"/>
    </source>
</evidence>
<comment type="catalytic activity">
    <reaction evidence="8">
        <text>(6R)-5,10-methylene-5,6,7,8-tetrahydrofolate + glycine + H2O = (6S)-5,6,7,8-tetrahydrofolate + L-serine</text>
        <dbReference type="Rhea" id="RHEA:15481"/>
        <dbReference type="ChEBI" id="CHEBI:15377"/>
        <dbReference type="ChEBI" id="CHEBI:15636"/>
        <dbReference type="ChEBI" id="CHEBI:33384"/>
        <dbReference type="ChEBI" id="CHEBI:57305"/>
        <dbReference type="ChEBI" id="CHEBI:57453"/>
        <dbReference type="EC" id="2.1.2.1"/>
    </reaction>
</comment>
<evidence type="ECO:0000256" key="6">
    <source>
        <dbReference type="ARBA" id="ARBA00022679"/>
    </source>
</evidence>
<dbReference type="InterPro" id="IPR019798">
    <property type="entry name" value="Ser_HO-MeTrfase_PLP_BS"/>
</dbReference>